<reference evidence="2 3" key="1">
    <citation type="submission" date="2016-07" db="EMBL/GenBank/DDBJ databases">
        <authorList>
            <person name="Jeong J.-J."/>
            <person name="Kim D.W."/>
            <person name="Sang M.K."/>
            <person name="Choi I.-G."/>
            <person name="Kim K.D."/>
        </authorList>
    </citation>
    <scope>NUCLEOTIDE SEQUENCE [LARGE SCALE GENOMIC DNA]</scope>
    <source>
        <strain evidence="2 3">UTM-3</strain>
    </source>
</reference>
<dbReference type="InterPro" id="IPR029044">
    <property type="entry name" value="Nucleotide-diphossugar_trans"/>
</dbReference>
<dbReference type="AlphaFoldDB" id="A0A1B8ZDK3"/>
<dbReference type="RefSeq" id="WP_065395827.1">
    <property type="nucleotide sequence ID" value="NZ_MAYH01000045.1"/>
</dbReference>
<dbReference type="GO" id="GO:0016758">
    <property type="term" value="F:hexosyltransferase activity"/>
    <property type="evidence" value="ECO:0007669"/>
    <property type="project" value="UniProtKB-ARBA"/>
</dbReference>
<dbReference type="OrthoDB" id="635429at2"/>
<proteinExistence type="predicted"/>
<keyword evidence="3" id="KW-1185">Reference proteome</keyword>
<sequence>MSKFSVLVANYNNGHFFEECYQSLMVQTETDWEAVVLDDGSTDNSLEILQKIADKDPRVKVHQNEKNKGIGYTKKRLIELAESEICGFLDPDDALVPRALELIVKTHAENEEAGLVYSNLVFCDEYLNPKSVHKAKQITALDQSYYNFKGEISSFATLKKRIYEKTSGIDPFLKIAEDKDWYMKMCETAPVKYIDEDLYLYRIHKNGISTTQNMEKAVFWHWVAMIKMAERRNINIEDLFLQNYVSKNKYEQLLYKLDRVKKSKWAKLGDKLGLFKIFKYL</sequence>
<dbReference type="Pfam" id="PF00535">
    <property type="entry name" value="Glycos_transf_2"/>
    <property type="match status" value="1"/>
</dbReference>
<dbReference type="PANTHER" id="PTHR22916">
    <property type="entry name" value="GLYCOSYLTRANSFERASE"/>
    <property type="match status" value="1"/>
</dbReference>
<dbReference type="CDD" id="cd00761">
    <property type="entry name" value="Glyco_tranf_GTA_type"/>
    <property type="match status" value="1"/>
</dbReference>
<evidence type="ECO:0000259" key="1">
    <source>
        <dbReference type="Pfam" id="PF00535"/>
    </source>
</evidence>
<comment type="caution">
    <text evidence="2">The sequence shown here is derived from an EMBL/GenBank/DDBJ whole genome shotgun (WGS) entry which is preliminary data.</text>
</comment>
<protein>
    <recommendedName>
        <fullName evidence="1">Glycosyltransferase 2-like domain-containing protein</fullName>
    </recommendedName>
</protein>
<dbReference type="InterPro" id="IPR001173">
    <property type="entry name" value="Glyco_trans_2-like"/>
</dbReference>
<dbReference type="Proteomes" id="UP000092651">
    <property type="component" value="Unassembled WGS sequence"/>
</dbReference>
<evidence type="ECO:0000313" key="2">
    <source>
        <dbReference type="EMBL" id="OCA69644.1"/>
    </source>
</evidence>
<dbReference type="Gene3D" id="3.90.550.10">
    <property type="entry name" value="Spore Coat Polysaccharide Biosynthesis Protein SpsA, Chain A"/>
    <property type="match status" value="1"/>
</dbReference>
<feature type="domain" description="Glycosyltransferase 2-like" evidence="1">
    <location>
        <begin position="5"/>
        <end position="165"/>
    </location>
</feature>
<dbReference type="EMBL" id="MAYH01000045">
    <property type="protein sequence ID" value="OCA69644.1"/>
    <property type="molecule type" value="Genomic_DNA"/>
</dbReference>
<dbReference type="PANTHER" id="PTHR22916:SF3">
    <property type="entry name" value="UDP-GLCNAC:BETAGAL BETA-1,3-N-ACETYLGLUCOSAMINYLTRANSFERASE-LIKE PROTEIN 1"/>
    <property type="match status" value="1"/>
</dbReference>
<organism evidence="2 3">
    <name type="scientific">Chryseobacterium artocarpi</name>
    <dbReference type="NCBI Taxonomy" id="1414727"/>
    <lineage>
        <taxon>Bacteria</taxon>
        <taxon>Pseudomonadati</taxon>
        <taxon>Bacteroidota</taxon>
        <taxon>Flavobacteriia</taxon>
        <taxon>Flavobacteriales</taxon>
        <taxon>Weeksellaceae</taxon>
        <taxon>Chryseobacterium group</taxon>
        <taxon>Chryseobacterium</taxon>
    </lineage>
</organism>
<evidence type="ECO:0000313" key="3">
    <source>
        <dbReference type="Proteomes" id="UP000092651"/>
    </source>
</evidence>
<gene>
    <name evidence="2" type="ORF">BBI01_16055</name>
</gene>
<accession>A0A1B8ZDK3</accession>
<name>A0A1B8ZDK3_9FLAO</name>
<dbReference type="SUPFAM" id="SSF53448">
    <property type="entry name" value="Nucleotide-diphospho-sugar transferases"/>
    <property type="match status" value="1"/>
</dbReference>